<proteinExistence type="predicted"/>
<keyword evidence="1" id="KW-0472">Membrane</keyword>
<gene>
    <name evidence="2" type="ordered locus">IALB_1385</name>
</gene>
<dbReference type="KEGG" id="ial:IALB_1385"/>
<keyword evidence="3" id="KW-1185">Reference proteome</keyword>
<evidence type="ECO:0000256" key="1">
    <source>
        <dbReference type="SAM" id="Phobius"/>
    </source>
</evidence>
<dbReference type="OrthoDB" id="9809641at2"/>
<dbReference type="RefSeq" id="WP_014560250.1">
    <property type="nucleotide sequence ID" value="NC_017464.1"/>
</dbReference>
<dbReference type="Proteomes" id="UP000007394">
    <property type="component" value="Chromosome"/>
</dbReference>
<dbReference type="EMBL" id="CP003418">
    <property type="protein sequence ID" value="AFH49095.1"/>
    <property type="molecule type" value="Genomic_DNA"/>
</dbReference>
<accession>I0AJD8</accession>
<protein>
    <submittedName>
        <fullName evidence="2">Uncharacterized protein</fullName>
    </submittedName>
</protein>
<evidence type="ECO:0000313" key="3">
    <source>
        <dbReference type="Proteomes" id="UP000007394"/>
    </source>
</evidence>
<feature type="transmembrane region" description="Helical" evidence="1">
    <location>
        <begin position="72"/>
        <end position="90"/>
    </location>
</feature>
<keyword evidence="1" id="KW-1133">Transmembrane helix</keyword>
<keyword evidence="1" id="KW-0812">Transmembrane</keyword>
<name>I0AJD8_IGNAJ</name>
<sequence length="94" mass="10815">MKSLAVVWKRNPVLGACPSCKSLNTLKRSHSRNTKEKLINRLGFYHTFRCRSCGWRGYLSTFSFTLHSLKALLMYAAIIAFAVIITYQVIVRIF</sequence>
<evidence type="ECO:0000313" key="2">
    <source>
        <dbReference type="EMBL" id="AFH49095.1"/>
    </source>
</evidence>
<reference evidence="2 3" key="1">
    <citation type="journal article" date="2012" name="Front. Microbiol.">
        <title>Complete genome of Ignavibacterium album, a metabolically versatile, flagellated, facultative anaerobe from the phylum Chlorobi.</title>
        <authorList>
            <person name="Liu Z."/>
            <person name="Frigaard N.-U."/>
            <person name="Vogl K."/>
            <person name="Iino T."/>
            <person name="Ohkuma M."/>
            <person name="Overmann J."/>
            <person name="Bryant D.A."/>
        </authorList>
    </citation>
    <scope>NUCLEOTIDE SEQUENCE [LARGE SCALE GENOMIC DNA]</scope>
    <source>
        <strain evidence="3">DSM 19864 / JCM 16511 / NBRC 101810 / Mat9-16</strain>
    </source>
</reference>
<dbReference type="AlphaFoldDB" id="I0AJD8"/>
<organism evidence="2 3">
    <name type="scientific">Ignavibacterium album (strain DSM 19864 / JCM 16511 / NBRC 101810 / Mat9-16)</name>
    <dbReference type="NCBI Taxonomy" id="945713"/>
    <lineage>
        <taxon>Bacteria</taxon>
        <taxon>Pseudomonadati</taxon>
        <taxon>Ignavibacteriota</taxon>
        <taxon>Ignavibacteria</taxon>
        <taxon>Ignavibacteriales</taxon>
        <taxon>Ignavibacteriaceae</taxon>
        <taxon>Ignavibacterium</taxon>
    </lineage>
</organism>
<dbReference type="HOGENOM" id="CLU_2382233_0_0_10"/>
<dbReference type="STRING" id="945713.IALB_1385"/>